<keyword evidence="1" id="KW-0540">Nuclease</keyword>
<name>A0A9W4CY88_BLUGR</name>
<keyword evidence="2" id="KW-0378">Hydrolase</keyword>
<dbReference type="GO" id="GO:0016787">
    <property type="term" value="F:hydrolase activity"/>
    <property type="evidence" value="ECO:0007669"/>
    <property type="project" value="UniProtKB-KW"/>
</dbReference>
<evidence type="ECO:0000256" key="2">
    <source>
        <dbReference type="ARBA" id="ARBA00022801"/>
    </source>
</evidence>
<dbReference type="Gene3D" id="3.10.450.30">
    <property type="entry name" value="Microbial ribonucleases"/>
    <property type="match status" value="1"/>
</dbReference>
<comment type="caution">
    <text evidence="4">The sequence shown here is derived from an EMBL/GenBank/DDBJ whole genome shotgun (WGS) entry which is preliminary data.</text>
</comment>
<evidence type="ECO:0000256" key="1">
    <source>
        <dbReference type="ARBA" id="ARBA00022722"/>
    </source>
</evidence>
<keyword evidence="3" id="KW-0732">Signal</keyword>
<evidence type="ECO:0000313" key="4">
    <source>
        <dbReference type="EMBL" id="CAD6500562.1"/>
    </source>
</evidence>
<dbReference type="SUPFAM" id="SSF53933">
    <property type="entry name" value="Microbial ribonucleases"/>
    <property type="match status" value="1"/>
</dbReference>
<gene>
    <name evidence="4" type="ORF">BGTH12_LOCUS1920</name>
</gene>
<dbReference type="AlphaFoldDB" id="A0A9W4CY88"/>
<feature type="chain" id="PRO_5040816646" evidence="3">
    <location>
        <begin position="22"/>
        <end position="152"/>
    </location>
</feature>
<dbReference type="GO" id="GO:0004540">
    <property type="term" value="F:RNA nuclease activity"/>
    <property type="evidence" value="ECO:0007669"/>
    <property type="project" value="InterPro"/>
</dbReference>
<dbReference type="InterPro" id="IPR016191">
    <property type="entry name" value="Ribonuclease/ribotoxin"/>
</dbReference>
<feature type="signal peptide" evidence="3">
    <location>
        <begin position="1"/>
        <end position="21"/>
    </location>
</feature>
<protein>
    <submittedName>
        <fullName evidence="4">BgTH12-06272</fullName>
    </submittedName>
</protein>
<dbReference type="GO" id="GO:0003723">
    <property type="term" value="F:RNA binding"/>
    <property type="evidence" value="ECO:0007669"/>
    <property type="project" value="InterPro"/>
</dbReference>
<dbReference type="EMBL" id="CAJHIT010000004">
    <property type="protein sequence ID" value="CAD6500562.1"/>
    <property type="molecule type" value="Genomic_DNA"/>
</dbReference>
<organism evidence="4 5">
    <name type="scientific">Blumeria graminis f. sp. triticale</name>
    <dbReference type="NCBI Taxonomy" id="1689686"/>
    <lineage>
        <taxon>Eukaryota</taxon>
        <taxon>Fungi</taxon>
        <taxon>Dikarya</taxon>
        <taxon>Ascomycota</taxon>
        <taxon>Pezizomycotina</taxon>
        <taxon>Leotiomycetes</taxon>
        <taxon>Erysiphales</taxon>
        <taxon>Erysiphaceae</taxon>
        <taxon>Blumeria</taxon>
    </lineage>
</organism>
<evidence type="ECO:0000256" key="3">
    <source>
        <dbReference type="SAM" id="SignalP"/>
    </source>
</evidence>
<sequence length="152" mass="16767">MNFSIANSIMMLVSISSPAMAVILNVKATGNSQILQVPNQEKSFSITCGSGLSYDKSYLESSVQEGLSSMRSDSRSQAAYPKEITDFVYKVGGKYWIYPIHHTHQVYQQGEVDDDFVVFNNEGLILGGLHLAKTSPPSIYPCKFPDGTEFMP</sequence>
<reference evidence="4" key="1">
    <citation type="submission" date="2020-10" db="EMBL/GenBank/DDBJ databases">
        <authorList>
            <person name="Muller C M."/>
        </authorList>
    </citation>
    <scope>NUCLEOTIDE SEQUENCE</scope>
    <source>
        <strain evidence="4">THUN-12</strain>
    </source>
</reference>
<evidence type="ECO:0000313" key="5">
    <source>
        <dbReference type="Proteomes" id="UP000683417"/>
    </source>
</evidence>
<dbReference type="Proteomes" id="UP000683417">
    <property type="component" value="Unassembled WGS sequence"/>
</dbReference>
<proteinExistence type="predicted"/>
<accession>A0A9W4CY88</accession>